<feature type="binding site" evidence="10">
    <location>
        <position position="124"/>
    </location>
    <ligand>
        <name>NAD(+)</name>
        <dbReference type="ChEBI" id="CHEBI:57540"/>
    </ligand>
</feature>
<dbReference type="UniPathway" id="UPA00038">
    <property type="reaction ID" value="UER00491"/>
</dbReference>
<dbReference type="InterPro" id="IPR008927">
    <property type="entry name" value="6-PGluconate_DH-like_C_sf"/>
</dbReference>
<feature type="binding site" evidence="9">
    <location>
        <begin position="259"/>
        <end position="263"/>
    </location>
    <ligand>
        <name>substrate</name>
    </ligand>
</feature>
<accession>A0A0G1CI00</accession>
<comment type="caution">
    <text evidence="12">The sequence shown here is derived from an EMBL/GenBank/DDBJ whole genome shotgun (WGS) entry which is preliminary data.</text>
</comment>
<dbReference type="EMBL" id="LCFB01000007">
    <property type="protein sequence ID" value="KKS85450.1"/>
    <property type="molecule type" value="Genomic_DNA"/>
</dbReference>
<dbReference type="InterPro" id="IPR014026">
    <property type="entry name" value="UDP-Glc/GDP-Man_DH_dimer"/>
</dbReference>
<keyword evidence="4 7" id="KW-0560">Oxidoreductase</keyword>
<organism evidence="12 13">
    <name type="scientific">Candidatus Gottesmanbacteria bacterium GW2011_GWA1_43_11</name>
    <dbReference type="NCBI Taxonomy" id="1618436"/>
    <lineage>
        <taxon>Bacteria</taxon>
        <taxon>Candidatus Gottesmaniibacteriota</taxon>
    </lineage>
</organism>
<dbReference type="GO" id="GO:0051287">
    <property type="term" value="F:NAD binding"/>
    <property type="evidence" value="ECO:0007669"/>
    <property type="project" value="InterPro"/>
</dbReference>
<evidence type="ECO:0000313" key="12">
    <source>
        <dbReference type="EMBL" id="KKS85450.1"/>
    </source>
</evidence>
<dbReference type="PANTHER" id="PTHR43750:SF1">
    <property type="entry name" value="GDP-MANNOSE 6-DEHYDROGENASE"/>
    <property type="match status" value="1"/>
</dbReference>
<feature type="binding site" evidence="9">
    <location>
        <position position="328"/>
    </location>
    <ligand>
        <name>substrate</name>
    </ligand>
</feature>
<feature type="binding site" evidence="9">
    <location>
        <position position="213"/>
    </location>
    <ligand>
        <name>substrate</name>
    </ligand>
</feature>
<dbReference type="InterPro" id="IPR001732">
    <property type="entry name" value="UDP-Glc/GDP-Man_DH_N"/>
</dbReference>
<dbReference type="InterPro" id="IPR028357">
    <property type="entry name" value="UDPglc_DH_bac"/>
</dbReference>
<dbReference type="Proteomes" id="UP000034543">
    <property type="component" value="Unassembled WGS sequence"/>
</dbReference>
<dbReference type="PIRSF" id="PIRSF000124">
    <property type="entry name" value="UDPglc_GDPman_dh"/>
    <property type="match status" value="1"/>
</dbReference>
<feature type="binding site" evidence="10">
    <location>
        <position position="86"/>
    </location>
    <ligand>
        <name>NAD(+)</name>
        <dbReference type="ChEBI" id="CHEBI:57540"/>
    </ligand>
</feature>
<feature type="domain" description="UDP-glucose/GDP-mannose dehydrogenase C-terminal" evidence="11">
    <location>
        <begin position="321"/>
        <end position="424"/>
    </location>
</feature>
<feature type="active site" description="Nucleophile" evidence="8">
    <location>
        <position position="270"/>
    </location>
</feature>
<dbReference type="SUPFAM" id="SSF48179">
    <property type="entry name" value="6-phosphogluconate dehydrogenase C-terminal domain-like"/>
    <property type="match status" value="1"/>
</dbReference>
<evidence type="ECO:0000256" key="4">
    <source>
        <dbReference type="ARBA" id="ARBA00023002"/>
    </source>
</evidence>
<evidence type="ECO:0000256" key="2">
    <source>
        <dbReference type="ARBA" id="ARBA00006601"/>
    </source>
</evidence>
<dbReference type="NCBIfam" id="TIGR03026">
    <property type="entry name" value="NDP-sugDHase"/>
    <property type="match status" value="1"/>
</dbReference>
<dbReference type="AlphaFoldDB" id="A0A0G1CI00"/>
<dbReference type="GO" id="GO:0000271">
    <property type="term" value="P:polysaccharide biosynthetic process"/>
    <property type="evidence" value="ECO:0007669"/>
    <property type="project" value="InterPro"/>
</dbReference>
<evidence type="ECO:0000256" key="10">
    <source>
        <dbReference type="PIRSR" id="PIRSR500134-3"/>
    </source>
</evidence>
<dbReference type="Pfam" id="PF00984">
    <property type="entry name" value="UDPG_MGDP_dh"/>
    <property type="match status" value="1"/>
</dbReference>
<dbReference type="InterPro" id="IPR036220">
    <property type="entry name" value="UDP-Glc/GDP-Man_DH_C_sf"/>
</dbReference>
<dbReference type="EC" id="1.1.1.22" evidence="3 7"/>
<keyword evidence="5 7" id="KW-0520">NAD</keyword>
<evidence type="ECO:0000256" key="6">
    <source>
        <dbReference type="ARBA" id="ARBA00047473"/>
    </source>
</evidence>
<dbReference type="SMART" id="SM00984">
    <property type="entry name" value="UDPG_MGDP_dh_C"/>
    <property type="match status" value="1"/>
</dbReference>
<evidence type="ECO:0000313" key="13">
    <source>
        <dbReference type="Proteomes" id="UP000034543"/>
    </source>
</evidence>
<dbReference type="STRING" id="1618436.UV59_C0007G0033"/>
<evidence type="ECO:0000259" key="11">
    <source>
        <dbReference type="SMART" id="SM00984"/>
    </source>
</evidence>
<dbReference type="Gene3D" id="1.20.5.100">
    <property type="entry name" value="Cytochrome c1, transmembrane anchor, C-terminal"/>
    <property type="match status" value="1"/>
</dbReference>
<evidence type="ECO:0000256" key="1">
    <source>
        <dbReference type="ARBA" id="ARBA00004701"/>
    </source>
</evidence>
<feature type="binding site" evidence="10">
    <location>
        <position position="32"/>
    </location>
    <ligand>
        <name>NAD(+)</name>
        <dbReference type="ChEBI" id="CHEBI:57540"/>
    </ligand>
</feature>
<dbReference type="Pfam" id="PF03721">
    <property type="entry name" value="UDPG_MGDP_dh_N"/>
    <property type="match status" value="1"/>
</dbReference>
<protein>
    <recommendedName>
        <fullName evidence="3 7">UDP-glucose 6-dehydrogenase</fullName>
        <ecNumber evidence="3 7">1.1.1.22</ecNumber>
    </recommendedName>
</protein>
<comment type="catalytic activity">
    <reaction evidence="6 7">
        <text>UDP-alpha-D-glucose + 2 NAD(+) + H2O = UDP-alpha-D-glucuronate + 2 NADH + 3 H(+)</text>
        <dbReference type="Rhea" id="RHEA:23596"/>
        <dbReference type="ChEBI" id="CHEBI:15377"/>
        <dbReference type="ChEBI" id="CHEBI:15378"/>
        <dbReference type="ChEBI" id="CHEBI:57540"/>
        <dbReference type="ChEBI" id="CHEBI:57945"/>
        <dbReference type="ChEBI" id="CHEBI:58052"/>
        <dbReference type="ChEBI" id="CHEBI:58885"/>
        <dbReference type="EC" id="1.1.1.22"/>
    </reaction>
</comment>
<dbReference type="PANTHER" id="PTHR43750">
    <property type="entry name" value="UDP-GLUCOSE 6-DEHYDROGENASE TUAD"/>
    <property type="match status" value="1"/>
</dbReference>
<dbReference type="GO" id="GO:0006065">
    <property type="term" value="P:UDP-glucuronate biosynthetic process"/>
    <property type="evidence" value="ECO:0007669"/>
    <property type="project" value="UniProtKB-UniPathway"/>
</dbReference>
<feature type="binding site" evidence="9">
    <location>
        <position position="267"/>
    </location>
    <ligand>
        <name>substrate</name>
    </ligand>
</feature>
<feature type="binding site" evidence="10">
    <location>
        <position position="37"/>
    </location>
    <ligand>
        <name>NAD(+)</name>
        <dbReference type="ChEBI" id="CHEBI:57540"/>
    </ligand>
</feature>
<dbReference type="PIRSF" id="PIRSF500134">
    <property type="entry name" value="UDPglc_DH_bac"/>
    <property type="match status" value="1"/>
</dbReference>
<evidence type="ECO:0000256" key="3">
    <source>
        <dbReference type="ARBA" id="ARBA00012954"/>
    </source>
</evidence>
<name>A0A0G1CI00_9BACT</name>
<dbReference type="InterPro" id="IPR017476">
    <property type="entry name" value="UDP-Glc/GDP-Man"/>
</dbReference>
<comment type="similarity">
    <text evidence="2 7">Belongs to the UDP-glucose/GDP-mannose dehydrogenase family.</text>
</comment>
<dbReference type="SUPFAM" id="SSF51735">
    <property type="entry name" value="NAD(P)-binding Rossmann-fold domains"/>
    <property type="match status" value="1"/>
</dbReference>
<evidence type="ECO:0000256" key="9">
    <source>
        <dbReference type="PIRSR" id="PIRSR500134-2"/>
    </source>
</evidence>
<sequence length="440" mass="48295">MKKTIAVIGLGKLGASIALSIASRGYQVVGVDVVKKRVDAINSGTAHLDEPGYAQLLKKYKQNITATTDARKAIEQSDITFIVVPTPSHKNGSFANSYVLQAVKNIGQALQKKTSFHVVAVVSTVMPGSSIKYILPALEKISHKRCGIDFGYCYNPTFVALGNVIQNYLSPDLVLIGESDIKSGDILEKFYQNLVINRPQIKRMNLINAEITKLALNTYITTKISYANMLTQLCDALPGADVAVVTGALGHDLRIGHKYLSGGLPYGGPCFPRDNKALTAVGKKHRIRLPLAQATDRINRSHLHFVIKKIEHYLIPSATVGIIGLTYKENTSVLDEASGLKIAQALIKKNYSIKAYNLPLIKLVGRIHIDKKIELCQTVEELVQQADLIIVTTRTKEYVSQITRGLIKKVNNTIIIDSWRILPIEKLPKSATVIYLGKSS</sequence>
<gene>
    <name evidence="12" type="ORF">UV59_C0007G0033</name>
</gene>
<dbReference type="InterPro" id="IPR036291">
    <property type="entry name" value="NAD(P)-bd_dom_sf"/>
</dbReference>
<dbReference type="SUPFAM" id="SSF52413">
    <property type="entry name" value="UDP-glucose/GDP-mannose dehydrogenase C-terminal domain"/>
    <property type="match status" value="1"/>
</dbReference>
<dbReference type="PATRIC" id="fig|1618436.3.peg.414"/>
<dbReference type="Gene3D" id="3.40.50.720">
    <property type="entry name" value="NAD(P)-binding Rossmann-like Domain"/>
    <property type="match status" value="2"/>
</dbReference>
<proteinExistence type="inferred from homology"/>
<reference evidence="12 13" key="1">
    <citation type="journal article" date="2015" name="Nature">
        <title>rRNA introns, odd ribosomes, and small enigmatic genomes across a large radiation of phyla.</title>
        <authorList>
            <person name="Brown C.T."/>
            <person name="Hug L.A."/>
            <person name="Thomas B.C."/>
            <person name="Sharon I."/>
            <person name="Castelle C.J."/>
            <person name="Singh A."/>
            <person name="Wilkins M.J."/>
            <person name="Williams K.H."/>
            <person name="Banfield J.F."/>
        </authorList>
    </citation>
    <scope>NUCLEOTIDE SEQUENCE [LARGE SCALE GENOMIC DNA]</scope>
</reference>
<comment type="pathway">
    <text evidence="1">Nucleotide-sugar biosynthesis; UDP-alpha-D-glucuronate biosynthesis; UDP-alpha-D-glucuronate from UDP-alpha-D-glucose: step 1/1.</text>
</comment>
<evidence type="ECO:0000256" key="7">
    <source>
        <dbReference type="PIRNR" id="PIRNR000124"/>
    </source>
</evidence>
<dbReference type="GO" id="GO:0003979">
    <property type="term" value="F:UDP-glucose 6-dehydrogenase activity"/>
    <property type="evidence" value="ECO:0007669"/>
    <property type="project" value="UniProtKB-EC"/>
</dbReference>
<evidence type="ECO:0000256" key="8">
    <source>
        <dbReference type="PIRSR" id="PIRSR500134-1"/>
    </source>
</evidence>
<dbReference type="InterPro" id="IPR014027">
    <property type="entry name" value="UDP-Glc/GDP-Man_DH_C"/>
</dbReference>
<evidence type="ECO:0000256" key="5">
    <source>
        <dbReference type="ARBA" id="ARBA00023027"/>
    </source>
</evidence>
<dbReference type="Pfam" id="PF03720">
    <property type="entry name" value="UDPG_MGDP_dh_C"/>
    <property type="match status" value="1"/>
</dbReference>